<proteinExistence type="predicted"/>
<dbReference type="AlphaFoldDB" id="A0AAV2H504"/>
<comment type="caution">
    <text evidence="1">The sequence shown here is derived from an EMBL/GenBank/DDBJ whole genome shotgun (WGS) entry which is preliminary data.</text>
</comment>
<protein>
    <recommendedName>
        <fullName evidence="3">Complex I-MNLL</fullName>
    </recommendedName>
</protein>
<name>A0AAV2H504_LYMST</name>
<accession>A0AAV2H504</accession>
<reference evidence="1 2" key="1">
    <citation type="submission" date="2024-04" db="EMBL/GenBank/DDBJ databases">
        <authorList>
            <consortium name="Genoscope - CEA"/>
            <person name="William W."/>
        </authorList>
    </citation>
    <scope>NUCLEOTIDE SEQUENCE [LARGE SCALE GENOMIC DNA]</scope>
</reference>
<dbReference type="EMBL" id="CAXITT010000019">
    <property type="protein sequence ID" value="CAL1527589.1"/>
    <property type="molecule type" value="Genomic_DNA"/>
</dbReference>
<dbReference type="Proteomes" id="UP001497497">
    <property type="component" value="Unassembled WGS sequence"/>
</dbReference>
<evidence type="ECO:0000313" key="1">
    <source>
        <dbReference type="EMBL" id="CAL1527589.1"/>
    </source>
</evidence>
<organism evidence="1 2">
    <name type="scientific">Lymnaea stagnalis</name>
    <name type="common">Great pond snail</name>
    <name type="synonym">Helix stagnalis</name>
    <dbReference type="NCBI Taxonomy" id="6523"/>
    <lineage>
        <taxon>Eukaryota</taxon>
        <taxon>Metazoa</taxon>
        <taxon>Spiralia</taxon>
        <taxon>Lophotrochozoa</taxon>
        <taxon>Mollusca</taxon>
        <taxon>Gastropoda</taxon>
        <taxon>Heterobranchia</taxon>
        <taxon>Euthyneura</taxon>
        <taxon>Panpulmonata</taxon>
        <taxon>Hygrophila</taxon>
        <taxon>Lymnaeoidea</taxon>
        <taxon>Lymnaeidae</taxon>
        <taxon>Lymnaea</taxon>
    </lineage>
</organism>
<evidence type="ECO:0000313" key="2">
    <source>
        <dbReference type="Proteomes" id="UP001497497"/>
    </source>
</evidence>
<evidence type="ECO:0008006" key="3">
    <source>
        <dbReference type="Google" id="ProtNLM"/>
    </source>
</evidence>
<keyword evidence="2" id="KW-1185">Reference proteome</keyword>
<sequence length="61" mass="7263">MSLRRFRAEHYKQLALALIPLSAMMFGAYQQFLYDQSYAMYRNKSKMFGGKTVEPGKEIWY</sequence>
<gene>
    <name evidence="1" type="ORF">GSLYS_00001759001</name>
</gene>